<accession>A0A1F7YLT7</accession>
<gene>
    <name evidence="1" type="ORF">A2801_02555</name>
</gene>
<dbReference type="InterPro" id="IPR007405">
    <property type="entry name" value="Phage_KVP40_Orf299"/>
</dbReference>
<proteinExistence type="predicted"/>
<dbReference type="Proteomes" id="UP000177263">
    <property type="component" value="Unassembled WGS sequence"/>
</dbReference>
<dbReference type="AlphaFoldDB" id="A0A1F7YLT7"/>
<dbReference type="STRING" id="1802500.A2801_02555"/>
<reference evidence="1 2" key="1">
    <citation type="journal article" date="2016" name="Nat. Commun.">
        <title>Thousands of microbial genomes shed light on interconnected biogeochemical processes in an aquifer system.</title>
        <authorList>
            <person name="Anantharaman K."/>
            <person name="Brown C.T."/>
            <person name="Hug L.A."/>
            <person name="Sharon I."/>
            <person name="Castelle C.J."/>
            <person name="Probst A.J."/>
            <person name="Thomas B.C."/>
            <person name="Singh A."/>
            <person name="Wilkins M.J."/>
            <person name="Karaoz U."/>
            <person name="Brodie E.L."/>
            <person name="Williams K.H."/>
            <person name="Hubbard S.S."/>
            <person name="Banfield J.F."/>
        </authorList>
    </citation>
    <scope>NUCLEOTIDE SEQUENCE [LARGE SCALE GENOMIC DNA]</scope>
</reference>
<sequence>MHTRIEIPEIYRDVNFINPTLGSLSVGKMLHNITSFVKIQPESYYRLVIGTDSQVKHLNGTAECDYVTAIVIHRIGNGGRYYWRKERMFTKPVLRQKIYEETTRSLMTAHSLVPSLRSVISPAKYSLEIHIDVGTNGPTREMIKEVVGMVTGNGFVAKTKPESWAASSVADRYT</sequence>
<dbReference type="Pfam" id="PF04308">
    <property type="entry name" value="RNaseH_like"/>
    <property type="match status" value="1"/>
</dbReference>
<dbReference type="PANTHER" id="PTHR39961">
    <property type="entry name" value="HYPOTHETICAL CYTOSOLIC PROTEIN"/>
    <property type="match status" value="1"/>
</dbReference>
<evidence type="ECO:0000313" key="1">
    <source>
        <dbReference type="EMBL" id="OGM28314.1"/>
    </source>
</evidence>
<dbReference type="PANTHER" id="PTHR39961:SF1">
    <property type="entry name" value="DUF458 DOMAIN-CONTAINING PROTEIN"/>
    <property type="match status" value="1"/>
</dbReference>
<protein>
    <recommendedName>
        <fullName evidence="3">DUF458 domain-containing protein</fullName>
    </recommendedName>
</protein>
<evidence type="ECO:0008006" key="3">
    <source>
        <dbReference type="Google" id="ProtNLM"/>
    </source>
</evidence>
<name>A0A1F7YLT7_9BACT</name>
<organism evidence="1 2">
    <name type="scientific">Candidatus Woesebacteria bacterium RIFCSPHIGHO2_01_FULL_41_10</name>
    <dbReference type="NCBI Taxonomy" id="1802500"/>
    <lineage>
        <taxon>Bacteria</taxon>
        <taxon>Candidatus Woeseibacteriota</taxon>
    </lineage>
</organism>
<evidence type="ECO:0000313" key="2">
    <source>
        <dbReference type="Proteomes" id="UP000177263"/>
    </source>
</evidence>
<comment type="caution">
    <text evidence="1">The sequence shown here is derived from an EMBL/GenBank/DDBJ whole genome shotgun (WGS) entry which is preliminary data.</text>
</comment>
<dbReference type="EMBL" id="MGGM01000032">
    <property type="protein sequence ID" value="OGM28314.1"/>
    <property type="molecule type" value="Genomic_DNA"/>
</dbReference>